<organism evidence="3 4">
    <name type="scientific">Vanilla planifolia</name>
    <name type="common">Vanilla</name>
    <dbReference type="NCBI Taxonomy" id="51239"/>
    <lineage>
        <taxon>Eukaryota</taxon>
        <taxon>Viridiplantae</taxon>
        <taxon>Streptophyta</taxon>
        <taxon>Embryophyta</taxon>
        <taxon>Tracheophyta</taxon>
        <taxon>Spermatophyta</taxon>
        <taxon>Magnoliopsida</taxon>
        <taxon>Liliopsida</taxon>
        <taxon>Asparagales</taxon>
        <taxon>Orchidaceae</taxon>
        <taxon>Vanilloideae</taxon>
        <taxon>Vanilleae</taxon>
        <taxon>Vanilla</taxon>
    </lineage>
</organism>
<name>A0A835PRS7_VANPL</name>
<evidence type="ECO:0000256" key="2">
    <source>
        <dbReference type="SAM" id="SignalP"/>
    </source>
</evidence>
<accession>A0A835PRS7</accession>
<dbReference type="PANTHER" id="PTHR35107:SF2">
    <property type="entry name" value="EXPRESSED PROTEIN"/>
    <property type="match status" value="1"/>
</dbReference>
<dbReference type="Proteomes" id="UP000639772">
    <property type="component" value="Chromosome 12"/>
</dbReference>
<comment type="caution">
    <text evidence="3">The sequence shown here is derived from an EMBL/GenBank/DDBJ whole genome shotgun (WGS) entry which is preliminary data.</text>
</comment>
<feature type="transmembrane region" description="Helical" evidence="1">
    <location>
        <begin position="120"/>
        <end position="148"/>
    </location>
</feature>
<keyword evidence="1" id="KW-1133">Transmembrane helix</keyword>
<sequence>MASSSAFSFLLALAVLVAAASARPGVHFHPCKTLLISYTFTSSDTIDHPQVSVSRDVSAASYGGYFAVYRVFRPIHALSSSARTSLAIHDLYPRRAAVAGMVRSKSSFGMSSLQERAKDILVVVAGLLFGVGCGALTGAIMYLAWSLFTNQYDTCRSSDEDEEDESPRKMGYVKIADPVPTKEGPRISSSWSLGSFSVSAVVLSPALLCTSLGLSSPTSTTPADPAMRMKRMKALGRWVTSRLLIPCLRKKVMRRIRVWIVAPRAFGCSYLKF</sequence>
<feature type="signal peptide" evidence="2">
    <location>
        <begin position="1"/>
        <end position="22"/>
    </location>
</feature>
<gene>
    <name evidence="3" type="ORF">HPP92_022209</name>
</gene>
<evidence type="ECO:0000313" key="3">
    <source>
        <dbReference type="EMBL" id="KAG0459081.1"/>
    </source>
</evidence>
<evidence type="ECO:0000313" key="4">
    <source>
        <dbReference type="Proteomes" id="UP000639772"/>
    </source>
</evidence>
<protein>
    <submittedName>
        <fullName evidence="3">Uncharacterized protein</fullName>
    </submittedName>
</protein>
<dbReference type="AlphaFoldDB" id="A0A835PRS7"/>
<proteinExistence type="predicted"/>
<feature type="chain" id="PRO_5032849992" evidence="2">
    <location>
        <begin position="23"/>
        <end position="273"/>
    </location>
</feature>
<dbReference type="PANTHER" id="PTHR35107">
    <property type="entry name" value="EXPRESSED PROTEIN"/>
    <property type="match status" value="1"/>
</dbReference>
<dbReference type="EMBL" id="JADCNM010000012">
    <property type="protein sequence ID" value="KAG0459081.1"/>
    <property type="molecule type" value="Genomic_DNA"/>
</dbReference>
<reference evidence="3 4" key="1">
    <citation type="journal article" date="2020" name="Nat. Food">
        <title>A phased Vanilla planifolia genome enables genetic improvement of flavour and production.</title>
        <authorList>
            <person name="Hasing T."/>
            <person name="Tang H."/>
            <person name="Brym M."/>
            <person name="Khazi F."/>
            <person name="Huang T."/>
            <person name="Chambers A.H."/>
        </authorList>
    </citation>
    <scope>NUCLEOTIDE SEQUENCE [LARGE SCALE GENOMIC DNA]</scope>
    <source>
        <tissue evidence="3">Leaf</tissue>
    </source>
</reference>
<keyword evidence="1" id="KW-0472">Membrane</keyword>
<evidence type="ECO:0000256" key="1">
    <source>
        <dbReference type="SAM" id="Phobius"/>
    </source>
</evidence>
<dbReference type="OrthoDB" id="769005at2759"/>
<keyword evidence="2" id="KW-0732">Signal</keyword>
<keyword evidence="1" id="KW-0812">Transmembrane</keyword>